<dbReference type="PIRSF" id="PIRSF000350">
    <property type="entry name" value="Mercury_reductase_MerA"/>
    <property type="match status" value="1"/>
</dbReference>
<dbReference type="EMBL" id="AP021874">
    <property type="protein sequence ID" value="BBO69040.1"/>
    <property type="molecule type" value="Genomic_DNA"/>
</dbReference>
<dbReference type="AlphaFoldDB" id="A0A5K7YLF8"/>
<dbReference type="PRINTS" id="PR00411">
    <property type="entry name" value="PNDRDTASEI"/>
</dbReference>
<keyword evidence="5 12" id="KW-0274">FAD</keyword>
<dbReference type="SUPFAM" id="SSF55424">
    <property type="entry name" value="FAD/NAD-linked reductases, dimerisation (C-terminal) domain"/>
    <property type="match status" value="1"/>
</dbReference>
<dbReference type="Pfam" id="PF02852">
    <property type="entry name" value="Pyr_redox_dim"/>
    <property type="match status" value="1"/>
</dbReference>
<feature type="binding site" evidence="12">
    <location>
        <position position="207"/>
    </location>
    <ligand>
        <name>NAD(+)</name>
        <dbReference type="ChEBI" id="CHEBI:57540"/>
    </ligand>
</feature>
<evidence type="ECO:0000259" key="15">
    <source>
        <dbReference type="Pfam" id="PF02852"/>
    </source>
</evidence>
<evidence type="ECO:0000256" key="9">
    <source>
        <dbReference type="ARBA" id="ARBA00023284"/>
    </source>
</evidence>
<feature type="binding site" evidence="12">
    <location>
        <begin position="322"/>
        <end position="325"/>
    </location>
    <ligand>
        <name>FAD</name>
        <dbReference type="ChEBI" id="CHEBI:57692"/>
    </ligand>
</feature>
<dbReference type="GO" id="GO:0006103">
    <property type="term" value="P:2-oxoglutarate metabolic process"/>
    <property type="evidence" value="ECO:0007669"/>
    <property type="project" value="TreeGrafter"/>
</dbReference>
<feature type="binding site" evidence="12">
    <location>
        <position position="54"/>
    </location>
    <ligand>
        <name>FAD</name>
        <dbReference type="ChEBI" id="CHEBI:57692"/>
    </ligand>
</feature>
<evidence type="ECO:0000256" key="2">
    <source>
        <dbReference type="ARBA" id="ARBA00012608"/>
    </source>
</evidence>
<dbReference type="GO" id="GO:0004148">
    <property type="term" value="F:dihydrolipoyl dehydrogenase (NADH) activity"/>
    <property type="evidence" value="ECO:0007669"/>
    <property type="project" value="UniProtKB-EC"/>
</dbReference>
<keyword evidence="12" id="KW-0547">Nucleotide-binding</keyword>
<dbReference type="FunFam" id="3.50.50.60:FF:000001">
    <property type="entry name" value="Dihydrolipoyl dehydrogenase, mitochondrial"/>
    <property type="match status" value="1"/>
</dbReference>
<sequence>MAEQAQFDLVIIGSGPGGYVAAVRATQLGLKTAVVEKASRLGGVCLNVGCIPSKALLDASEYYHLARERFAEYGIKTGKVSLDLKAMLSRKDKVVADLTENVRKLLEGNGIEVVHGTASVPAAGTVEVDTGKKKTTTLSTQNILLATGSEPIEVKGLEFDGRHIVSSTEALDFDAVPGHLGIVGGGYIGLELGSVWNRLGSTVTVVEMLPKIATTLDGQVGRTLDRILKKQGLAFKLNTRVVEARVVRNKVKALLESGGSTETMTFDRLLVSVGRRPLVRGLGIEELGIETDPGTGQILVDETYRTSVDGIYAIGDLIPGPMLAHKASAEGTAAVECMAGRAGEVNYDTIPAVVYTWPEVASVGLTEEQMREREIPYCVGSFPFSGAGRARCMGETDGFVKLIAHGKTDRILGVHIIGPRAADMIAECVLALEFGASSEDISRTIHGHPTFAEALQEAAMNVRKCSIYTS</sequence>
<dbReference type="PANTHER" id="PTHR22912">
    <property type="entry name" value="DISULFIDE OXIDOREDUCTASE"/>
    <property type="match status" value="1"/>
</dbReference>
<reference evidence="17 18" key="1">
    <citation type="submission" date="2019-11" db="EMBL/GenBank/DDBJ databases">
        <title>Comparative genomics of hydrocarbon-degrading Desulfosarcina strains.</title>
        <authorList>
            <person name="Watanabe M."/>
            <person name="Kojima H."/>
            <person name="Fukui M."/>
        </authorList>
    </citation>
    <scope>NUCLEOTIDE SEQUENCE [LARGE SCALE GENOMIC DNA]</scope>
    <source>
        <strain evidence="17 18">PL12</strain>
    </source>
</reference>
<dbReference type="Proteomes" id="UP000427906">
    <property type="component" value="Chromosome"/>
</dbReference>
<organism evidence="17 18">
    <name type="scientific">Desulfosarcina alkanivorans</name>
    <dbReference type="NCBI Taxonomy" id="571177"/>
    <lineage>
        <taxon>Bacteria</taxon>
        <taxon>Pseudomonadati</taxon>
        <taxon>Thermodesulfobacteriota</taxon>
        <taxon>Desulfobacteria</taxon>
        <taxon>Desulfobacterales</taxon>
        <taxon>Desulfosarcinaceae</taxon>
        <taxon>Desulfosarcina</taxon>
    </lineage>
</organism>
<feature type="binding site" evidence="12">
    <location>
        <position position="274"/>
    </location>
    <ligand>
        <name>NAD(+)</name>
        <dbReference type="ChEBI" id="CHEBI:57540"/>
    </ligand>
</feature>
<evidence type="ECO:0000256" key="3">
    <source>
        <dbReference type="ARBA" id="ARBA00016961"/>
    </source>
</evidence>
<dbReference type="RefSeq" id="WP_155317123.1">
    <property type="nucleotide sequence ID" value="NZ_AP021874.1"/>
</dbReference>
<comment type="similarity">
    <text evidence="1 14">Belongs to the class-I pyridine nucleotide-disulfide oxidoreductase family.</text>
</comment>
<dbReference type="InterPro" id="IPR036188">
    <property type="entry name" value="FAD/NAD-bd_sf"/>
</dbReference>
<dbReference type="OrthoDB" id="9786429at2"/>
<comment type="miscellaneous">
    <text evidence="14">The active site is a redox-active disulfide bond.</text>
</comment>
<dbReference type="InterPro" id="IPR016156">
    <property type="entry name" value="FAD/NAD-linked_Rdtase_dimer_sf"/>
</dbReference>
<dbReference type="GO" id="GO:0005737">
    <property type="term" value="C:cytoplasm"/>
    <property type="evidence" value="ECO:0007669"/>
    <property type="project" value="UniProtKB-ARBA"/>
</dbReference>
<dbReference type="InterPro" id="IPR012999">
    <property type="entry name" value="Pyr_OxRdtase_I_AS"/>
</dbReference>
<protein>
    <recommendedName>
        <fullName evidence="3 14">Dihydrolipoyl dehydrogenase</fullName>
        <ecNumber evidence="2 14">1.8.1.4</ecNumber>
    </recommendedName>
</protein>
<dbReference type="Gene3D" id="3.30.390.30">
    <property type="match status" value="1"/>
</dbReference>
<evidence type="ECO:0000256" key="5">
    <source>
        <dbReference type="ARBA" id="ARBA00022827"/>
    </source>
</evidence>
<evidence type="ECO:0000256" key="10">
    <source>
        <dbReference type="ARBA" id="ARBA00049187"/>
    </source>
</evidence>
<feature type="binding site" evidence="12">
    <location>
        <begin position="184"/>
        <end position="191"/>
    </location>
    <ligand>
        <name>NAD(+)</name>
        <dbReference type="ChEBI" id="CHEBI:57540"/>
    </ligand>
</feature>
<keyword evidence="9 14" id="KW-0676">Redox-active center</keyword>
<dbReference type="SUPFAM" id="SSF51905">
    <property type="entry name" value="FAD/NAD(P)-binding domain"/>
    <property type="match status" value="1"/>
</dbReference>
<dbReference type="InterPro" id="IPR006258">
    <property type="entry name" value="Lipoamide_DH"/>
</dbReference>
<comment type="catalytic activity">
    <reaction evidence="10 14">
        <text>N(6)-[(R)-dihydrolipoyl]-L-lysyl-[protein] + NAD(+) = N(6)-[(R)-lipoyl]-L-lysyl-[protein] + NADH + H(+)</text>
        <dbReference type="Rhea" id="RHEA:15045"/>
        <dbReference type="Rhea" id="RHEA-COMP:10474"/>
        <dbReference type="Rhea" id="RHEA-COMP:10475"/>
        <dbReference type="ChEBI" id="CHEBI:15378"/>
        <dbReference type="ChEBI" id="CHEBI:57540"/>
        <dbReference type="ChEBI" id="CHEBI:57945"/>
        <dbReference type="ChEBI" id="CHEBI:83099"/>
        <dbReference type="ChEBI" id="CHEBI:83100"/>
        <dbReference type="EC" id="1.8.1.4"/>
    </reaction>
</comment>
<dbReference type="InterPro" id="IPR004099">
    <property type="entry name" value="Pyr_nucl-diS_OxRdtase_dimer"/>
</dbReference>
<dbReference type="InterPro" id="IPR050151">
    <property type="entry name" value="Class-I_Pyr_Nuc-Dis_Oxidored"/>
</dbReference>
<evidence type="ECO:0000256" key="13">
    <source>
        <dbReference type="PIRSR" id="PIRSR000350-4"/>
    </source>
</evidence>
<evidence type="ECO:0000256" key="1">
    <source>
        <dbReference type="ARBA" id="ARBA00007532"/>
    </source>
</evidence>
<dbReference type="Pfam" id="PF07992">
    <property type="entry name" value="Pyr_redox_2"/>
    <property type="match status" value="1"/>
</dbReference>
<dbReference type="PANTHER" id="PTHR22912:SF151">
    <property type="entry name" value="DIHYDROLIPOYL DEHYDROGENASE, MITOCHONDRIAL"/>
    <property type="match status" value="1"/>
</dbReference>
<dbReference type="InterPro" id="IPR001100">
    <property type="entry name" value="Pyr_nuc-diS_OxRdtase"/>
</dbReference>
<evidence type="ECO:0000256" key="7">
    <source>
        <dbReference type="ARBA" id="ARBA00023027"/>
    </source>
</evidence>
<dbReference type="PROSITE" id="PS00076">
    <property type="entry name" value="PYRIDINE_REDOX_1"/>
    <property type="match status" value="1"/>
</dbReference>
<dbReference type="EC" id="1.8.1.4" evidence="2 14"/>
<evidence type="ECO:0000259" key="16">
    <source>
        <dbReference type="Pfam" id="PF07992"/>
    </source>
</evidence>
<evidence type="ECO:0000256" key="11">
    <source>
        <dbReference type="PIRSR" id="PIRSR000350-2"/>
    </source>
</evidence>
<feature type="domain" description="FAD/NAD(P)-binding" evidence="16">
    <location>
        <begin position="7"/>
        <end position="331"/>
    </location>
</feature>
<proteinExistence type="inferred from homology"/>
<keyword evidence="4 14" id="KW-0285">Flavoprotein</keyword>
<evidence type="ECO:0000256" key="4">
    <source>
        <dbReference type="ARBA" id="ARBA00022630"/>
    </source>
</evidence>
<dbReference type="KEGG" id="dalk:DSCA_29700"/>
<feature type="binding site" evidence="12">
    <location>
        <begin position="147"/>
        <end position="149"/>
    </location>
    <ligand>
        <name>FAD</name>
        <dbReference type="ChEBI" id="CHEBI:57692"/>
    </ligand>
</feature>
<keyword evidence="8" id="KW-1015">Disulfide bond</keyword>
<feature type="disulfide bond" description="Redox-active" evidence="13">
    <location>
        <begin position="45"/>
        <end position="50"/>
    </location>
</feature>
<name>A0A5K7YLF8_9BACT</name>
<accession>A0A5K7YLF8</accession>
<dbReference type="Gene3D" id="3.50.50.60">
    <property type="entry name" value="FAD/NAD(P)-binding domain"/>
    <property type="match status" value="2"/>
</dbReference>
<evidence type="ECO:0000256" key="8">
    <source>
        <dbReference type="ARBA" id="ARBA00023157"/>
    </source>
</evidence>
<dbReference type="GO" id="GO:0050660">
    <property type="term" value="F:flavin adenine dinucleotide binding"/>
    <property type="evidence" value="ECO:0007669"/>
    <property type="project" value="InterPro"/>
</dbReference>
<evidence type="ECO:0000256" key="14">
    <source>
        <dbReference type="RuleBase" id="RU003692"/>
    </source>
</evidence>
<feature type="domain" description="Pyridine nucleotide-disulphide oxidoreductase dimerisation" evidence="15">
    <location>
        <begin position="350"/>
        <end position="459"/>
    </location>
</feature>
<feature type="active site" description="Proton acceptor" evidence="11">
    <location>
        <position position="448"/>
    </location>
</feature>
<dbReference type="NCBIfam" id="TIGR01350">
    <property type="entry name" value="lipoamide_DH"/>
    <property type="match status" value="1"/>
</dbReference>
<keyword evidence="7 12" id="KW-0520">NAD</keyword>
<feature type="binding site" evidence="12">
    <location>
        <position position="316"/>
    </location>
    <ligand>
        <name>FAD</name>
        <dbReference type="ChEBI" id="CHEBI:57692"/>
    </ligand>
</feature>
<evidence type="ECO:0000256" key="6">
    <source>
        <dbReference type="ARBA" id="ARBA00023002"/>
    </source>
</evidence>
<dbReference type="PRINTS" id="PR00368">
    <property type="entry name" value="FADPNR"/>
</dbReference>
<comment type="cofactor">
    <cofactor evidence="12 14">
        <name>FAD</name>
        <dbReference type="ChEBI" id="CHEBI:57692"/>
    </cofactor>
    <text evidence="12 14">Binds 1 FAD per subunit.</text>
</comment>
<dbReference type="FunFam" id="3.30.390.30:FF:000001">
    <property type="entry name" value="Dihydrolipoyl dehydrogenase"/>
    <property type="match status" value="1"/>
</dbReference>
<evidence type="ECO:0000313" key="17">
    <source>
        <dbReference type="EMBL" id="BBO69040.1"/>
    </source>
</evidence>
<evidence type="ECO:0000313" key="18">
    <source>
        <dbReference type="Proteomes" id="UP000427906"/>
    </source>
</evidence>
<gene>
    <name evidence="17" type="primary">lpdA-1</name>
    <name evidence="17" type="ORF">DSCA_29700</name>
</gene>
<keyword evidence="18" id="KW-1185">Reference proteome</keyword>
<dbReference type="InterPro" id="IPR023753">
    <property type="entry name" value="FAD/NAD-binding_dom"/>
</dbReference>
<keyword evidence="6 14" id="KW-0560">Oxidoreductase</keyword>
<evidence type="ECO:0000256" key="12">
    <source>
        <dbReference type="PIRSR" id="PIRSR000350-3"/>
    </source>
</evidence>